<keyword evidence="5 6" id="KW-0472">Membrane</keyword>
<dbReference type="GO" id="GO:0016020">
    <property type="term" value="C:membrane"/>
    <property type="evidence" value="ECO:0007669"/>
    <property type="project" value="UniProtKB-SubCell"/>
</dbReference>
<dbReference type="OrthoDB" id="9809509at2"/>
<accession>A0A5C0UEZ0</accession>
<feature type="transmembrane region" description="Helical" evidence="6">
    <location>
        <begin position="87"/>
        <end position="108"/>
    </location>
</feature>
<feature type="transmembrane region" description="Helical" evidence="6">
    <location>
        <begin position="7"/>
        <end position="27"/>
    </location>
</feature>
<feature type="transmembrane region" description="Helical" evidence="6">
    <location>
        <begin position="63"/>
        <end position="81"/>
    </location>
</feature>
<evidence type="ECO:0000256" key="6">
    <source>
        <dbReference type="SAM" id="Phobius"/>
    </source>
</evidence>
<comment type="similarity">
    <text evidence="2">Belongs to the drug/metabolite transporter (DMT) superfamily. 10 TMS drug/metabolite exporter (DME) (TC 2.A.7.3) family.</text>
</comment>
<reference evidence="8 9" key="1">
    <citation type="submission" date="2019-08" db="EMBL/GenBank/DDBJ databases">
        <title>Highly reduced genomes of protist endosymbionts show evolutionary convergence.</title>
        <authorList>
            <person name="George E."/>
            <person name="Husnik F."/>
            <person name="Tashyreva D."/>
            <person name="Prokopchuk G."/>
            <person name="Horak A."/>
            <person name="Kwong W.K."/>
            <person name="Lukes J."/>
            <person name="Keeling P.J."/>
        </authorList>
    </citation>
    <scope>NUCLEOTIDE SEQUENCE [LARGE SCALE GENOMIC DNA]</scope>
    <source>
        <strain evidence="8">1604LC</strain>
    </source>
</reference>
<dbReference type="AlphaFoldDB" id="A0A5C0UEZ0"/>
<evidence type="ECO:0000259" key="7">
    <source>
        <dbReference type="Pfam" id="PF00892"/>
    </source>
</evidence>
<evidence type="ECO:0000256" key="2">
    <source>
        <dbReference type="ARBA" id="ARBA00009853"/>
    </source>
</evidence>
<feature type="domain" description="EamA" evidence="7">
    <location>
        <begin position="146"/>
        <end position="276"/>
    </location>
</feature>
<dbReference type="InterPro" id="IPR000620">
    <property type="entry name" value="EamA_dom"/>
</dbReference>
<keyword evidence="3 6" id="KW-0812">Transmembrane</keyword>
<evidence type="ECO:0000313" key="9">
    <source>
        <dbReference type="Proteomes" id="UP000325004"/>
    </source>
</evidence>
<feature type="transmembrane region" description="Helical" evidence="6">
    <location>
        <begin position="117"/>
        <end position="134"/>
    </location>
</feature>
<dbReference type="SUPFAM" id="SSF103481">
    <property type="entry name" value="Multidrug resistance efflux transporter EmrE"/>
    <property type="match status" value="2"/>
</dbReference>
<proteinExistence type="inferred from homology"/>
<protein>
    <submittedName>
        <fullName evidence="8">EamA family transporter</fullName>
    </submittedName>
</protein>
<dbReference type="EMBL" id="CP043316">
    <property type="protein sequence ID" value="QEK38339.1"/>
    <property type="molecule type" value="Genomic_DNA"/>
</dbReference>
<dbReference type="KEGG" id="cpri:FZC34_00145"/>
<evidence type="ECO:0000256" key="5">
    <source>
        <dbReference type="ARBA" id="ARBA00023136"/>
    </source>
</evidence>
<keyword evidence="9" id="KW-1185">Reference proteome</keyword>
<name>A0A5C0UEZ0_9PROT</name>
<keyword evidence="4 6" id="KW-1133">Transmembrane helix</keyword>
<feature type="transmembrane region" description="Helical" evidence="6">
    <location>
        <begin position="173"/>
        <end position="203"/>
    </location>
</feature>
<evidence type="ECO:0000256" key="1">
    <source>
        <dbReference type="ARBA" id="ARBA00004141"/>
    </source>
</evidence>
<dbReference type="RefSeq" id="WP_148971455.1">
    <property type="nucleotide sequence ID" value="NZ_CP043316.1"/>
</dbReference>
<dbReference type="PANTHER" id="PTHR22911">
    <property type="entry name" value="ACYL-MALONYL CONDENSING ENZYME-RELATED"/>
    <property type="match status" value="1"/>
</dbReference>
<gene>
    <name evidence="8" type="ORF">FZC34_00145</name>
</gene>
<organism evidence="8 9">
    <name type="scientific">Candidatus Cytomitobacter primus</name>
    <dbReference type="NCBI Taxonomy" id="2066024"/>
    <lineage>
        <taxon>Bacteria</taxon>
        <taxon>Pseudomonadati</taxon>
        <taxon>Pseudomonadota</taxon>
        <taxon>Alphaproteobacteria</taxon>
        <taxon>Holosporales</taxon>
        <taxon>Holosporaceae</taxon>
        <taxon>Candidatus Cytomitobacter</taxon>
    </lineage>
</organism>
<feature type="transmembrane region" description="Helical" evidence="6">
    <location>
        <begin position="209"/>
        <end position="228"/>
    </location>
</feature>
<evidence type="ECO:0000313" key="8">
    <source>
        <dbReference type="EMBL" id="QEK38339.1"/>
    </source>
</evidence>
<feature type="domain" description="EamA" evidence="7">
    <location>
        <begin position="10"/>
        <end position="131"/>
    </location>
</feature>
<dbReference type="InterPro" id="IPR037185">
    <property type="entry name" value="EmrE-like"/>
</dbReference>
<feature type="transmembrane region" description="Helical" evidence="6">
    <location>
        <begin position="33"/>
        <end position="51"/>
    </location>
</feature>
<dbReference type="Gene3D" id="1.10.3730.20">
    <property type="match status" value="1"/>
</dbReference>
<dbReference type="Proteomes" id="UP000325004">
    <property type="component" value="Chromosome"/>
</dbReference>
<dbReference type="Pfam" id="PF00892">
    <property type="entry name" value="EamA"/>
    <property type="match status" value="2"/>
</dbReference>
<evidence type="ECO:0000256" key="3">
    <source>
        <dbReference type="ARBA" id="ARBA00022692"/>
    </source>
</evidence>
<comment type="subcellular location">
    <subcellularLocation>
        <location evidence="1">Membrane</location>
        <topology evidence="1">Multi-pass membrane protein</topology>
    </subcellularLocation>
</comment>
<evidence type="ECO:0000256" key="4">
    <source>
        <dbReference type="ARBA" id="ARBA00022989"/>
    </source>
</evidence>
<sequence length="276" mass="31222">MIIYRILPFIYITSYVSILFLMKQVNLDSSVKALVRFGISFLALMPLFAFNIRKLKTYNHKVYLLRALIASCAVLLTYKVYNSLPFASATSISLSEPLFSALLSFLILRESISTKKWIMLFMGYIGVIVSIWPIDFANKYIMLQGFLLIANILVSFNSIMIKQLSVKENAITVIFYLYVYIIPVLFLLNIILGNSVCIANMFTFENMRILIPIGILGAFNNLIMIYSLKKLPVSTFTSSQYFRIFLASAMSFYAGEHISASEVIGSIIIVISSAFI</sequence>
<dbReference type="PANTHER" id="PTHR22911:SF6">
    <property type="entry name" value="SOLUTE CARRIER FAMILY 35 MEMBER G1"/>
    <property type="match status" value="1"/>
</dbReference>
<feature type="transmembrane region" description="Helical" evidence="6">
    <location>
        <begin position="140"/>
        <end position="161"/>
    </location>
</feature>